<protein>
    <submittedName>
        <fullName evidence="1">Uncharacterized protein</fullName>
    </submittedName>
</protein>
<evidence type="ECO:0000313" key="2">
    <source>
        <dbReference type="Proteomes" id="UP000306324"/>
    </source>
</evidence>
<evidence type="ECO:0000313" key="1">
    <source>
        <dbReference type="EMBL" id="TMQ75492.1"/>
    </source>
</evidence>
<accession>A0A5S4EJH4</accession>
<reference evidence="1 2" key="1">
    <citation type="submission" date="2019-04" db="EMBL/GenBank/DDBJ databases">
        <title>A novel phosphate-accumulating bacterium identified in bioreactor for phosphate removal from wastewater.</title>
        <authorList>
            <person name="Kotlyarov R.Y."/>
            <person name="Beletsky A.V."/>
            <person name="Kallistova A.Y."/>
            <person name="Dorofeev A.G."/>
            <person name="Nikolaev Y.Y."/>
            <person name="Pimenov N.V."/>
            <person name="Ravin N.V."/>
            <person name="Mardanov A.V."/>
        </authorList>
    </citation>
    <scope>NUCLEOTIDE SEQUENCE [LARGE SCALE GENOMIC DNA]</scope>
    <source>
        <strain evidence="1 2">Bin19</strain>
    </source>
</reference>
<keyword evidence="2" id="KW-1185">Reference proteome</keyword>
<dbReference type="AlphaFoldDB" id="A0A5S4EJH4"/>
<gene>
    <name evidence="1" type="ORF">ACCUM_1236</name>
</gene>
<proteinExistence type="predicted"/>
<dbReference type="EMBL" id="SWAD01000092">
    <property type="protein sequence ID" value="TMQ75492.1"/>
    <property type="molecule type" value="Genomic_DNA"/>
</dbReference>
<name>A0A5S4EJH4_9PROT</name>
<sequence>MSPCSGSVPRHWPLAGSTTPTRQAAALVAAAKKEVQPAHAAW</sequence>
<comment type="caution">
    <text evidence="1">The sequence shown here is derived from an EMBL/GenBank/DDBJ whole genome shotgun (WGS) entry which is preliminary data.</text>
</comment>
<dbReference type="Proteomes" id="UP000306324">
    <property type="component" value="Unassembled WGS sequence"/>
</dbReference>
<organism evidence="1 2">
    <name type="scientific">Candidatus Accumulibacter phosphatis</name>
    <dbReference type="NCBI Taxonomy" id="327160"/>
    <lineage>
        <taxon>Bacteria</taxon>
        <taxon>Pseudomonadati</taxon>
        <taxon>Pseudomonadota</taxon>
        <taxon>Betaproteobacteria</taxon>
        <taxon>Candidatus Accumulibacter</taxon>
    </lineage>
</organism>